<dbReference type="PANTHER" id="PTHR30349">
    <property type="entry name" value="PHAGE INTEGRASE-RELATED"/>
    <property type="match status" value="1"/>
</dbReference>
<evidence type="ECO:0000256" key="2">
    <source>
        <dbReference type="ARBA" id="ARBA00023125"/>
    </source>
</evidence>
<dbReference type="PROSITE" id="PS51900">
    <property type="entry name" value="CB"/>
    <property type="match status" value="1"/>
</dbReference>
<dbReference type="InterPro" id="IPR013762">
    <property type="entry name" value="Integrase-like_cat_sf"/>
</dbReference>
<feature type="domain" description="Core-binding (CB)" evidence="6">
    <location>
        <begin position="7"/>
        <end position="92"/>
    </location>
</feature>
<evidence type="ECO:0000313" key="7">
    <source>
        <dbReference type="EMBL" id="EHM09925.1"/>
    </source>
</evidence>
<dbReference type="CDD" id="cd00798">
    <property type="entry name" value="INT_XerDC_C"/>
    <property type="match status" value="1"/>
</dbReference>
<dbReference type="InterPro" id="IPR011010">
    <property type="entry name" value="DNA_brk_join_enz"/>
</dbReference>
<dbReference type="SUPFAM" id="SSF56349">
    <property type="entry name" value="DNA breaking-rejoining enzymes"/>
    <property type="match status" value="1"/>
</dbReference>
<accession>H0URI6</accession>
<dbReference type="PROSITE" id="PS51898">
    <property type="entry name" value="TYR_RECOMBINASE"/>
    <property type="match status" value="1"/>
</dbReference>
<keyword evidence="8" id="KW-1185">Reference proteome</keyword>
<reference evidence="7 8" key="1">
    <citation type="submission" date="2011-10" db="EMBL/GenBank/DDBJ databases">
        <title>The Noncontiguous Finished genome of Thermanaerovibrio velox DSM 12556.</title>
        <authorList>
            <consortium name="US DOE Joint Genome Institute (JGI-PGF)"/>
            <person name="Lucas S."/>
            <person name="Copeland A."/>
            <person name="Lapidus A."/>
            <person name="Glavina del Rio T."/>
            <person name="Dalin E."/>
            <person name="Tice H."/>
            <person name="Bruce D."/>
            <person name="Goodwin L."/>
            <person name="Pitluck S."/>
            <person name="Peters L."/>
            <person name="Mikhailova N."/>
            <person name="Teshima H."/>
            <person name="Kyrpides N."/>
            <person name="Mavromatis K."/>
            <person name="Ivanova N."/>
            <person name="Markowitz V."/>
            <person name="Cheng J.-F."/>
            <person name="Hugenholtz P."/>
            <person name="Woyke T."/>
            <person name="Wu D."/>
            <person name="Spring S."/>
            <person name="Brambilla E.-M."/>
            <person name="Klenk H.-P."/>
            <person name="Eisen J.A."/>
        </authorList>
    </citation>
    <scope>NUCLEOTIDE SEQUENCE [LARGE SCALE GENOMIC DNA]</scope>
    <source>
        <strain evidence="7 8">DSM 12556</strain>
    </source>
</reference>
<dbReference type="Gene3D" id="1.10.443.10">
    <property type="entry name" value="Intergrase catalytic core"/>
    <property type="match status" value="1"/>
</dbReference>
<evidence type="ECO:0000256" key="4">
    <source>
        <dbReference type="PROSITE-ProRule" id="PRU01248"/>
    </source>
</evidence>
<dbReference type="InterPro" id="IPR010998">
    <property type="entry name" value="Integrase_recombinase_N"/>
</dbReference>
<dbReference type="eggNOG" id="COG4974">
    <property type="taxonomic scope" value="Bacteria"/>
</dbReference>
<keyword evidence="3" id="KW-0233">DNA recombination</keyword>
<proteinExistence type="predicted"/>
<dbReference type="HOGENOM" id="CLU_027562_9_0_0"/>
<gene>
    <name evidence="7" type="ORF">TheveDRAFT_0775</name>
</gene>
<evidence type="ECO:0000313" key="8">
    <source>
        <dbReference type="Proteomes" id="UP000005730"/>
    </source>
</evidence>
<dbReference type="InterPro" id="IPR004107">
    <property type="entry name" value="Integrase_SAM-like_N"/>
</dbReference>
<evidence type="ECO:0000259" key="6">
    <source>
        <dbReference type="PROSITE" id="PS51900"/>
    </source>
</evidence>
<dbReference type="EMBL" id="CM001377">
    <property type="protein sequence ID" value="EHM09925.1"/>
    <property type="molecule type" value="Genomic_DNA"/>
</dbReference>
<keyword evidence="2 4" id="KW-0238">DNA-binding</keyword>
<organism evidence="7 8">
    <name type="scientific">Thermanaerovibrio velox DSM 12556</name>
    <dbReference type="NCBI Taxonomy" id="926567"/>
    <lineage>
        <taxon>Bacteria</taxon>
        <taxon>Thermotogati</taxon>
        <taxon>Synergistota</taxon>
        <taxon>Synergistia</taxon>
        <taxon>Synergistales</taxon>
        <taxon>Synergistaceae</taxon>
        <taxon>Thermanaerovibrio</taxon>
    </lineage>
</organism>
<dbReference type="PANTHER" id="PTHR30349:SF90">
    <property type="entry name" value="TYROSINE RECOMBINASE XERD"/>
    <property type="match status" value="1"/>
</dbReference>
<dbReference type="STRING" id="926567.TheveDRAFT_0775"/>
<dbReference type="GO" id="GO:0003677">
    <property type="term" value="F:DNA binding"/>
    <property type="evidence" value="ECO:0007669"/>
    <property type="project" value="UniProtKB-UniRule"/>
</dbReference>
<dbReference type="InterPro" id="IPR002104">
    <property type="entry name" value="Integrase_catalytic"/>
</dbReference>
<dbReference type="Proteomes" id="UP000005730">
    <property type="component" value="Chromosome"/>
</dbReference>
<dbReference type="GO" id="GO:0015074">
    <property type="term" value="P:DNA integration"/>
    <property type="evidence" value="ECO:0007669"/>
    <property type="project" value="UniProtKB-KW"/>
</dbReference>
<protein>
    <submittedName>
        <fullName evidence="7">Site-specific recombinase XerD</fullName>
    </submittedName>
</protein>
<dbReference type="InterPro" id="IPR044068">
    <property type="entry name" value="CB"/>
</dbReference>
<dbReference type="Pfam" id="PF00589">
    <property type="entry name" value="Phage_integrase"/>
    <property type="match status" value="1"/>
</dbReference>
<evidence type="ECO:0000259" key="5">
    <source>
        <dbReference type="PROSITE" id="PS51898"/>
    </source>
</evidence>
<evidence type="ECO:0000256" key="3">
    <source>
        <dbReference type="ARBA" id="ARBA00023172"/>
    </source>
</evidence>
<sequence length="296" mass="32621">MEEGSCFPSDPRMGAFLEYLALERGLSGNTISAYRLDLVKYADFCAKRGRDAIPPDPETVSLFLSDLQRSGYAKSSVQRAGACIRSLNRFLGECGADPGKVPMLPSKPSVIPSILTEGEVTRLLEATAGDGVLDIRDRAIIELLYGCGLRASELCGLSMRDLDLSSGTLRVCGKGEKVRVLPLVGETRKALERYLSIRGTADGPVFLSKRGKGLKREDVWKIMRRRGMKAGIASSRLHPHVLRHSCATHLLRRGMDLRALQCLLGHSSVRTTEVYTHFDMELRDVYDKSHPRSQGS</sequence>
<feature type="domain" description="Tyr recombinase" evidence="5">
    <location>
        <begin position="110"/>
        <end position="287"/>
    </location>
</feature>
<dbReference type="Gene3D" id="1.10.150.130">
    <property type="match status" value="1"/>
</dbReference>
<dbReference type="RefSeq" id="WP_006583419.1">
    <property type="nucleotide sequence ID" value="NZ_CM001377.1"/>
</dbReference>
<dbReference type="Pfam" id="PF02899">
    <property type="entry name" value="Phage_int_SAM_1"/>
    <property type="match status" value="1"/>
</dbReference>
<name>H0URI6_9BACT</name>
<dbReference type="AlphaFoldDB" id="H0URI6"/>
<dbReference type="InterPro" id="IPR050090">
    <property type="entry name" value="Tyrosine_recombinase_XerCD"/>
</dbReference>
<dbReference type="GO" id="GO:0006310">
    <property type="term" value="P:DNA recombination"/>
    <property type="evidence" value="ECO:0007669"/>
    <property type="project" value="UniProtKB-KW"/>
</dbReference>
<evidence type="ECO:0000256" key="1">
    <source>
        <dbReference type="ARBA" id="ARBA00022908"/>
    </source>
</evidence>
<keyword evidence="1" id="KW-0229">DNA integration</keyword>
<dbReference type="SUPFAM" id="SSF47823">
    <property type="entry name" value="lambda integrase-like, N-terminal domain"/>
    <property type="match status" value="1"/>
</dbReference>